<proteinExistence type="inferred from homology"/>
<dbReference type="PANTHER" id="PTHR43133:SF8">
    <property type="entry name" value="RNA POLYMERASE SIGMA FACTOR HI_1459-RELATED"/>
    <property type="match status" value="1"/>
</dbReference>
<name>A0A0B0IKH7_9BACI</name>
<dbReference type="Gene3D" id="1.10.10.10">
    <property type="entry name" value="Winged helix-like DNA-binding domain superfamily/Winged helix DNA-binding domain"/>
    <property type="match status" value="1"/>
</dbReference>
<accession>A0A0B0IKH7</accession>
<dbReference type="InterPro" id="IPR013325">
    <property type="entry name" value="RNA_pol_sigma_r2"/>
</dbReference>
<evidence type="ECO:0008006" key="10">
    <source>
        <dbReference type="Google" id="ProtNLM"/>
    </source>
</evidence>
<evidence type="ECO:0000256" key="5">
    <source>
        <dbReference type="ARBA" id="ARBA00023163"/>
    </source>
</evidence>
<organism evidence="8 9">
    <name type="scientific">Halalkalibacter okhensis</name>
    <dbReference type="NCBI Taxonomy" id="333138"/>
    <lineage>
        <taxon>Bacteria</taxon>
        <taxon>Bacillati</taxon>
        <taxon>Bacillota</taxon>
        <taxon>Bacilli</taxon>
        <taxon>Bacillales</taxon>
        <taxon>Bacillaceae</taxon>
        <taxon>Halalkalibacter</taxon>
    </lineage>
</organism>
<evidence type="ECO:0000259" key="6">
    <source>
        <dbReference type="Pfam" id="PF04542"/>
    </source>
</evidence>
<evidence type="ECO:0000313" key="8">
    <source>
        <dbReference type="EMBL" id="KHF40181.1"/>
    </source>
</evidence>
<dbReference type="EMBL" id="JRJU01000011">
    <property type="protein sequence ID" value="KHF40181.1"/>
    <property type="molecule type" value="Genomic_DNA"/>
</dbReference>
<dbReference type="InterPro" id="IPR007627">
    <property type="entry name" value="RNA_pol_sigma70_r2"/>
</dbReference>
<dbReference type="OrthoDB" id="9785675at2"/>
<dbReference type="InterPro" id="IPR013249">
    <property type="entry name" value="RNA_pol_sigma70_r4_t2"/>
</dbReference>
<dbReference type="eggNOG" id="COG1595">
    <property type="taxonomic scope" value="Bacteria"/>
</dbReference>
<dbReference type="CDD" id="cd06171">
    <property type="entry name" value="Sigma70_r4"/>
    <property type="match status" value="1"/>
</dbReference>
<dbReference type="STRING" id="333138.LQ50_10560"/>
<dbReference type="Pfam" id="PF08281">
    <property type="entry name" value="Sigma70_r4_2"/>
    <property type="match status" value="1"/>
</dbReference>
<dbReference type="NCBIfam" id="TIGR02937">
    <property type="entry name" value="sigma70-ECF"/>
    <property type="match status" value="1"/>
</dbReference>
<dbReference type="GO" id="GO:0016987">
    <property type="term" value="F:sigma factor activity"/>
    <property type="evidence" value="ECO:0007669"/>
    <property type="project" value="UniProtKB-KW"/>
</dbReference>
<evidence type="ECO:0000256" key="3">
    <source>
        <dbReference type="ARBA" id="ARBA00023082"/>
    </source>
</evidence>
<dbReference type="InterPro" id="IPR036388">
    <property type="entry name" value="WH-like_DNA-bd_sf"/>
</dbReference>
<feature type="domain" description="RNA polymerase sigma factor 70 region 4 type 2" evidence="7">
    <location>
        <begin position="119"/>
        <end position="171"/>
    </location>
</feature>
<comment type="similarity">
    <text evidence="1">Belongs to the sigma-70 factor family. ECF subfamily.</text>
</comment>
<gene>
    <name evidence="8" type="ORF">LQ50_10560</name>
</gene>
<dbReference type="GO" id="GO:0006352">
    <property type="term" value="P:DNA-templated transcription initiation"/>
    <property type="evidence" value="ECO:0007669"/>
    <property type="project" value="InterPro"/>
</dbReference>
<sequence length="184" mass="21607">MKDETLVKQIVEGNDHAMRILYDRYFQSLFQYAYVQMGDYHIAEEVTQDIFCKMARNLHAFKGKSSFKTWLYSIGRNVVIDHHRTLKRHRRSIVMPEVKEELLGMTIPFLQQAESELHENVVTCLNQLPGDYKMVIHLRFIEEFSVRETAKVMSKTVLSVKSLQHRAKKRLLELFESEVGGNET</sequence>
<dbReference type="RefSeq" id="WP_034628722.1">
    <property type="nucleotide sequence ID" value="NZ_JRJU01000011.1"/>
</dbReference>
<dbReference type="PANTHER" id="PTHR43133">
    <property type="entry name" value="RNA POLYMERASE ECF-TYPE SIGMA FACTO"/>
    <property type="match status" value="1"/>
</dbReference>
<evidence type="ECO:0000313" key="9">
    <source>
        <dbReference type="Proteomes" id="UP000030832"/>
    </source>
</evidence>
<dbReference type="Gene3D" id="1.10.1740.10">
    <property type="match status" value="1"/>
</dbReference>
<keyword evidence="2" id="KW-0805">Transcription regulation</keyword>
<evidence type="ECO:0000256" key="4">
    <source>
        <dbReference type="ARBA" id="ARBA00023125"/>
    </source>
</evidence>
<evidence type="ECO:0000256" key="2">
    <source>
        <dbReference type="ARBA" id="ARBA00023015"/>
    </source>
</evidence>
<dbReference type="SUPFAM" id="SSF88946">
    <property type="entry name" value="Sigma2 domain of RNA polymerase sigma factors"/>
    <property type="match status" value="1"/>
</dbReference>
<dbReference type="InterPro" id="IPR039425">
    <property type="entry name" value="RNA_pol_sigma-70-like"/>
</dbReference>
<protein>
    <recommendedName>
        <fullName evidence="10">RNA polymerase sigma-70 factor</fullName>
    </recommendedName>
</protein>
<keyword evidence="5" id="KW-0804">Transcription</keyword>
<dbReference type="InterPro" id="IPR013324">
    <property type="entry name" value="RNA_pol_sigma_r3/r4-like"/>
</dbReference>
<dbReference type="Proteomes" id="UP000030832">
    <property type="component" value="Unassembled WGS sequence"/>
</dbReference>
<dbReference type="InterPro" id="IPR014284">
    <property type="entry name" value="RNA_pol_sigma-70_dom"/>
</dbReference>
<dbReference type="SUPFAM" id="SSF88659">
    <property type="entry name" value="Sigma3 and sigma4 domains of RNA polymerase sigma factors"/>
    <property type="match status" value="1"/>
</dbReference>
<evidence type="ECO:0000259" key="7">
    <source>
        <dbReference type="Pfam" id="PF08281"/>
    </source>
</evidence>
<keyword evidence="4" id="KW-0238">DNA-binding</keyword>
<dbReference type="AlphaFoldDB" id="A0A0B0IKH7"/>
<keyword evidence="9" id="KW-1185">Reference proteome</keyword>
<dbReference type="GO" id="GO:0003677">
    <property type="term" value="F:DNA binding"/>
    <property type="evidence" value="ECO:0007669"/>
    <property type="project" value="UniProtKB-KW"/>
</dbReference>
<feature type="domain" description="RNA polymerase sigma-70 region 2" evidence="6">
    <location>
        <begin position="21"/>
        <end position="88"/>
    </location>
</feature>
<keyword evidence="3" id="KW-0731">Sigma factor</keyword>
<reference evidence="8 9" key="1">
    <citation type="submission" date="2014-09" db="EMBL/GenBank/DDBJ databases">
        <title>Genome sequencing and annotation of Bacillus Okhensis strain Kh10-101T.</title>
        <authorList>
            <person name="Prakash J.S."/>
        </authorList>
    </citation>
    <scope>NUCLEOTIDE SEQUENCE [LARGE SCALE GENOMIC DNA]</scope>
    <source>
        <strain evidence="9">Kh10-101T</strain>
    </source>
</reference>
<evidence type="ECO:0000256" key="1">
    <source>
        <dbReference type="ARBA" id="ARBA00010641"/>
    </source>
</evidence>
<comment type="caution">
    <text evidence="8">The sequence shown here is derived from an EMBL/GenBank/DDBJ whole genome shotgun (WGS) entry which is preliminary data.</text>
</comment>
<dbReference type="Pfam" id="PF04542">
    <property type="entry name" value="Sigma70_r2"/>
    <property type="match status" value="1"/>
</dbReference>